<dbReference type="Gene3D" id="3.90.640.10">
    <property type="entry name" value="Actin, Chain A, domain 4"/>
    <property type="match status" value="1"/>
</dbReference>
<dbReference type="InterPro" id="IPR029047">
    <property type="entry name" value="HSP70_peptide-bd_sf"/>
</dbReference>
<dbReference type="FunFam" id="3.30.420.40:FF:000071">
    <property type="entry name" value="Molecular chaperone DnaK"/>
    <property type="match status" value="1"/>
</dbReference>
<evidence type="ECO:0000256" key="3">
    <source>
        <dbReference type="ARBA" id="ARBA00022840"/>
    </source>
</evidence>
<dbReference type="InterPro" id="IPR043129">
    <property type="entry name" value="ATPase_NBD"/>
</dbReference>
<dbReference type="PRINTS" id="PR00301">
    <property type="entry name" value="HEATSHOCK70"/>
</dbReference>
<dbReference type="FunFam" id="3.90.640.10:FF:000003">
    <property type="entry name" value="Molecular chaperone DnaK"/>
    <property type="match status" value="1"/>
</dbReference>
<protein>
    <submittedName>
        <fullName evidence="6">Chaperone protein DnaK</fullName>
    </submittedName>
</protein>
<organism evidence="6 7">
    <name type="scientific">Borrelia hermsii (strain HS1 / DAH)</name>
    <dbReference type="NCBI Taxonomy" id="314723"/>
    <lineage>
        <taxon>Bacteria</taxon>
        <taxon>Pseudomonadati</taxon>
        <taxon>Spirochaetota</taxon>
        <taxon>Spirochaetia</taxon>
        <taxon>Spirochaetales</taxon>
        <taxon>Borreliaceae</taxon>
        <taxon>Borrelia</taxon>
    </lineage>
</organism>
<dbReference type="Proteomes" id="UP000008834">
    <property type="component" value="Chromosome"/>
</dbReference>
<keyword evidence="3 5" id="KW-0067">ATP-binding</keyword>
<evidence type="ECO:0000256" key="4">
    <source>
        <dbReference type="ARBA" id="ARBA00023186"/>
    </source>
</evidence>
<evidence type="ECO:0000313" key="6">
    <source>
        <dbReference type="EMBL" id="AAX16781.1"/>
    </source>
</evidence>
<keyword evidence="4" id="KW-0143">Chaperone</keyword>
<dbReference type="EMBL" id="CP000048">
    <property type="protein sequence ID" value="AAX16781.1"/>
    <property type="molecule type" value="Genomic_DNA"/>
</dbReference>
<dbReference type="Gene3D" id="2.60.34.10">
    <property type="entry name" value="Substrate Binding Domain Of DNAk, Chain A, domain 1"/>
    <property type="match status" value="1"/>
</dbReference>
<keyword evidence="2 5" id="KW-0547">Nucleotide-binding</keyword>
<dbReference type="GO" id="GO:0005524">
    <property type="term" value="F:ATP binding"/>
    <property type="evidence" value="ECO:0007669"/>
    <property type="project" value="UniProtKB-KW"/>
</dbReference>
<dbReference type="Pfam" id="PF00012">
    <property type="entry name" value="HSP70"/>
    <property type="match status" value="1"/>
</dbReference>
<comment type="similarity">
    <text evidence="1 5">Belongs to the heat shock protein 70 family.</text>
</comment>
<sequence>MMEKWIGIDLGTTNTVASYFDSNSRVILNDRGERMTPSIVSFTDSGVVVGSIARHQILVNPDKTFYNFKVDIGTEVTYEVGDNTYRAEDIASYLLLNVKMNAEKFLGTEVNDVVITVPAYFSEIQRRGVVEAASLAGLKCRAILNEPTAAALSYAFEKQIDGLFLVYDLGGGTFDVTLLEKQNDTYTVLAVKGEKKLGGNNFNEIIEKHVLMHFKEEYPDINLGDIVLLEQIRDRIEEAKKNLSIVDEVGIVLPFLDGKHLNYKLKRDDFNSMIKEFIEKTINLTNECIADAGVELESISKIILSGGSTRIPLVKEGLREVFPEIEVLDSLNQDEVVANGAAIQAFSLSNNSALIDFKDVTPYSLGIETYNDGFFTLIKRNTLLPVSERKIFTTTNDYQEEIEVHVLQGEYKKASLNYSIGRFFFSNIQKALKGVPKIEILFNLDESGILSISAKDLDTNASKSVEIRMTSASFDSNLQREGVLALLEDISSSDELEEKMELL</sequence>
<evidence type="ECO:0000256" key="1">
    <source>
        <dbReference type="ARBA" id="ARBA00007381"/>
    </source>
</evidence>
<dbReference type="SUPFAM" id="SSF100920">
    <property type="entry name" value="Heat shock protein 70kD (HSP70), peptide-binding domain"/>
    <property type="match status" value="1"/>
</dbReference>
<dbReference type="PROSITE" id="PS00329">
    <property type="entry name" value="HSP70_2"/>
    <property type="match status" value="1"/>
</dbReference>
<name>A0AA34WDB6_BORHD</name>
<evidence type="ECO:0000256" key="5">
    <source>
        <dbReference type="RuleBase" id="RU003322"/>
    </source>
</evidence>
<dbReference type="GO" id="GO:0140662">
    <property type="term" value="F:ATP-dependent protein folding chaperone"/>
    <property type="evidence" value="ECO:0007669"/>
    <property type="project" value="InterPro"/>
</dbReference>
<dbReference type="InterPro" id="IPR013126">
    <property type="entry name" value="Hsp_70_fam"/>
</dbReference>
<evidence type="ECO:0000313" key="7">
    <source>
        <dbReference type="Proteomes" id="UP000008834"/>
    </source>
</evidence>
<gene>
    <name evidence="6" type="ordered locus">BH0264</name>
</gene>
<dbReference type="SUPFAM" id="SSF53067">
    <property type="entry name" value="Actin-like ATPase domain"/>
    <property type="match status" value="2"/>
</dbReference>
<reference evidence="7" key="1">
    <citation type="submission" date="2004-12" db="EMBL/GenBank/DDBJ databases">
        <title>The genome sequence of Borrelia hermsii and Borrelia turicatae: comparative analysis of two agents of endemic N. America relapsing fever.</title>
        <authorList>
            <person name="Porcella S.F."/>
            <person name="Raffel S.J."/>
            <person name="Schrumpf M.E."/>
            <person name="Montgomery B."/>
            <person name="Smith T."/>
            <person name="Schwan T.G."/>
        </authorList>
    </citation>
    <scope>NUCLEOTIDE SEQUENCE [LARGE SCALE GENOMIC DNA]</scope>
    <source>
        <strain evidence="7">HS1 / DAH</strain>
    </source>
</reference>
<dbReference type="Gene3D" id="3.30.420.40">
    <property type="match status" value="3"/>
</dbReference>
<evidence type="ECO:0000256" key="2">
    <source>
        <dbReference type="ARBA" id="ARBA00022741"/>
    </source>
</evidence>
<dbReference type="PANTHER" id="PTHR19375">
    <property type="entry name" value="HEAT SHOCK PROTEIN 70KDA"/>
    <property type="match status" value="1"/>
</dbReference>
<dbReference type="KEGG" id="bhr:BH0264"/>
<proteinExistence type="inferred from homology"/>
<dbReference type="InterPro" id="IPR018181">
    <property type="entry name" value="Heat_shock_70_CS"/>
</dbReference>
<dbReference type="AlphaFoldDB" id="A0AA34WDB6"/>
<dbReference type="PROSITE" id="PS01036">
    <property type="entry name" value="HSP70_3"/>
    <property type="match status" value="1"/>
</dbReference>
<accession>A0AA34WDB6</accession>